<feature type="transmembrane region" description="Helical" evidence="6">
    <location>
        <begin position="396"/>
        <end position="415"/>
    </location>
</feature>
<evidence type="ECO:0000256" key="4">
    <source>
        <dbReference type="ARBA" id="ARBA00022989"/>
    </source>
</evidence>
<keyword evidence="4 6" id="KW-1133">Transmembrane helix</keyword>
<feature type="transmembrane region" description="Helical" evidence="6">
    <location>
        <begin position="236"/>
        <end position="257"/>
    </location>
</feature>
<feature type="transmembrane region" description="Helical" evidence="6">
    <location>
        <begin position="364"/>
        <end position="384"/>
    </location>
</feature>
<dbReference type="EMBL" id="CP162511">
    <property type="protein sequence ID" value="XDI04840.1"/>
    <property type="molecule type" value="Genomic_DNA"/>
</dbReference>
<dbReference type="GO" id="GO:0022857">
    <property type="term" value="F:transmembrane transporter activity"/>
    <property type="evidence" value="ECO:0007669"/>
    <property type="project" value="InterPro"/>
</dbReference>
<feature type="transmembrane region" description="Helical" evidence="6">
    <location>
        <begin position="158"/>
        <end position="180"/>
    </location>
</feature>
<evidence type="ECO:0000256" key="1">
    <source>
        <dbReference type="ARBA" id="ARBA00004651"/>
    </source>
</evidence>
<dbReference type="RefSeq" id="WP_368497239.1">
    <property type="nucleotide sequence ID" value="NZ_CP162511.1"/>
</dbReference>
<evidence type="ECO:0000256" key="2">
    <source>
        <dbReference type="ARBA" id="ARBA00022475"/>
    </source>
</evidence>
<feature type="transmembrane region" description="Helical" evidence="6">
    <location>
        <begin position="186"/>
        <end position="208"/>
    </location>
</feature>
<proteinExistence type="predicted"/>
<comment type="subcellular location">
    <subcellularLocation>
        <location evidence="1">Cell membrane</location>
        <topology evidence="1">Multi-pass membrane protein</topology>
    </subcellularLocation>
</comment>
<dbReference type="InterPro" id="IPR036259">
    <property type="entry name" value="MFS_trans_sf"/>
</dbReference>
<dbReference type="InterPro" id="IPR020846">
    <property type="entry name" value="MFS_dom"/>
</dbReference>
<feature type="transmembrane region" description="Helical" evidence="6">
    <location>
        <begin position="99"/>
        <end position="119"/>
    </location>
</feature>
<feature type="transmembrane region" description="Helical" evidence="6">
    <location>
        <begin position="305"/>
        <end position="324"/>
    </location>
</feature>
<evidence type="ECO:0000256" key="6">
    <source>
        <dbReference type="SAM" id="Phobius"/>
    </source>
</evidence>
<keyword evidence="3 6" id="KW-0812">Transmembrane</keyword>
<keyword evidence="2" id="KW-1003">Cell membrane</keyword>
<sequence length="440" mass="45620">MVRVAVTSTLPSTGSIPVHRTPSVPAPSRFPWGGLLVLATSVFLSVTAEMIPTGLLPEMSQGLGVTESQVGLLISFFAFAVVLTSVPLSLLFRAVPRHTLLIGVLVVISLASVAGSFAPSFEFLAAARIVSGMAHGVFWGVVGAYSAHLVPKEQLGRAVAITTAGGTLAFVLGVPLATFVGQAYGWRIPFLAVGVLTALGAVLLHFLLPRVSHHRPAKRVKGEAAPRRRFSLDPTVPGVAVICVLAAVVMIGNYGFYTYIAPYMVSKMGVPDAQIGTLLFVYGVAGGVGLFIAGSVFAKRATVGLFLSLIVTAVAVTVLALFSANPVVGIGAFVVYGIVFGMIPTLMATQLMRTASPEIRDSASAFYSTAFNTGIGFGALVGGFFLDRLGLGSLPWVYLVGLALGFALLVAAPALTRRASESAATVSPVASADPRPATRH</sequence>
<name>A0AB39BEC4_9MICO</name>
<dbReference type="Pfam" id="PF07690">
    <property type="entry name" value="MFS_1"/>
    <property type="match status" value="1"/>
</dbReference>
<evidence type="ECO:0000313" key="8">
    <source>
        <dbReference type="EMBL" id="XDI04840.1"/>
    </source>
</evidence>
<dbReference type="PROSITE" id="PS50850">
    <property type="entry name" value="MFS"/>
    <property type="match status" value="1"/>
</dbReference>
<evidence type="ECO:0000259" key="7">
    <source>
        <dbReference type="PROSITE" id="PS50850"/>
    </source>
</evidence>
<evidence type="ECO:0000256" key="5">
    <source>
        <dbReference type="ARBA" id="ARBA00023136"/>
    </source>
</evidence>
<accession>A0AB39BEC4</accession>
<dbReference type="InterPro" id="IPR050189">
    <property type="entry name" value="MFS_Efflux_Transporters"/>
</dbReference>
<feature type="transmembrane region" description="Helical" evidence="6">
    <location>
        <begin position="330"/>
        <end position="352"/>
    </location>
</feature>
<dbReference type="InterPro" id="IPR011701">
    <property type="entry name" value="MFS"/>
</dbReference>
<protein>
    <submittedName>
        <fullName evidence="8">MFS transporter</fullName>
    </submittedName>
</protein>
<feature type="transmembrane region" description="Helical" evidence="6">
    <location>
        <begin position="71"/>
        <end position="92"/>
    </location>
</feature>
<reference evidence="8" key="1">
    <citation type="submission" date="2024-05" db="EMBL/GenBank/DDBJ databases">
        <title>Herbiconiux sp. A18JL235.</title>
        <authorList>
            <person name="Zhang G."/>
        </authorList>
    </citation>
    <scope>NUCLEOTIDE SEQUENCE</scope>
    <source>
        <strain evidence="8">A18JL235</strain>
    </source>
</reference>
<feature type="transmembrane region" description="Helical" evidence="6">
    <location>
        <begin position="277"/>
        <end position="298"/>
    </location>
</feature>
<keyword evidence="5 6" id="KW-0472">Membrane</keyword>
<feature type="transmembrane region" description="Helical" evidence="6">
    <location>
        <begin position="125"/>
        <end position="146"/>
    </location>
</feature>
<evidence type="ECO:0000256" key="3">
    <source>
        <dbReference type="ARBA" id="ARBA00022692"/>
    </source>
</evidence>
<organism evidence="8">
    <name type="scientific">Herbiconiux sp. A18JL235</name>
    <dbReference type="NCBI Taxonomy" id="3152363"/>
    <lineage>
        <taxon>Bacteria</taxon>
        <taxon>Bacillati</taxon>
        <taxon>Actinomycetota</taxon>
        <taxon>Actinomycetes</taxon>
        <taxon>Micrococcales</taxon>
        <taxon>Microbacteriaceae</taxon>
        <taxon>Herbiconiux</taxon>
    </lineage>
</organism>
<dbReference type="PANTHER" id="PTHR43124:SF3">
    <property type="entry name" value="CHLORAMPHENICOL EFFLUX PUMP RV0191"/>
    <property type="match status" value="1"/>
</dbReference>
<gene>
    <name evidence="8" type="ORF">ABFY20_16080</name>
</gene>
<feature type="domain" description="Major facilitator superfamily (MFS) profile" evidence="7">
    <location>
        <begin position="34"/>
        <end position="420"/>
    </location>
</feature>
<dbReference type="GO" id="GO:0005886">
    <property type="term" value="C:plasma membrane"/>
    <property type="evidence" value="ECO:0007669"/>
    <property type="project" value="UniProtKB-SubCell"/>
</dbReference>
<feature type="transmembrane region" description="Helical" evidence="6">
    <location>
        <begin position="30"/>
        <end position="51"/>
    </location>
</feature>
<dbReference type="SUPFAM" id="SSF103473">
    <property type="entry name" value="MFS general substrate transporter"/>
    <property type="match status" value="1"/>
</dbReference>
<dbReference type="AlphaFoldDB" id="A0AB39BEC4"/>
<dbReference type="Gene3D" id="1.20.1250.20">
    <property type="entry name" value="MFS general substrate transporter like domains"/>
    <property type="match status" value="1"/>
</dbReference>
<dbReference type="PANTHER" id="PTHR43124">
    <property type="entry name" value="PURINE EFFLUX PUMP PBUE"/>
    <property type="match status" value="1"/>
</dbReference>
<dbReference type="CDD" id="cd17324">
    <property type="entry name" value="MFS_NepI_like"/>
    <property type="match status" value="1"/>
</dbReference>